<gene>
    <name evidence="3" type="ORF">PRIO_0833</name>
</gene>
<reference evidence="4" key="1">
    <citation type="submission" date="2015-03" db="EMBL/GenBank/DDBJ databases">
        <authorList>
            <person name="Wibberg D."/>
        </authorList>
    </citation>
    <scope>NUCLEOTIDE SEQUENCE [LARGE SCALE GENOMIC DNA]</scope>
</reference>
<accession>A0A0E4CUN1</accession>
<dbReference type="PANTHER" id="PTHR46825:SF9">
    <property type="entry name" value="BETA-LACTAMASE-RELATED DOMAIN-CONTAINING PROTEIN"/>
    <property type="match status" value="1"/>
</dbReference>
<evidence type="ECO:0000313" key="4">
    <source>
        <dbReference type="Proteomes" id="UP000033163"/>
    </source>
</evidence>
<feature type="domain" description="Beta-lactamase-related" evidence="2">
    <location>
        <begin position="44"/>
        <end position="354"/>
    </location>
</feature>
<name>A0A0E4CUN1_9BACL</name>
<dbReference type="EMBL" id="LN831776">
    <property type="protein sequence ID" value="CQR52450.1"/>
    <property type="molecule type" value="Genomic_DNA"/>
</dbReference>
<protein>
    <recommendedName>
        <fullName evidence="2">Beta-lactamase-related domain-containing protein</fullName>
    </recommendedName>
</protein>
<evidence type="ECO:0000313" key="3">
    <source>
        <dbReference type="EMBL" id="CQR52450.1"/>
    </source>
</evidence>
<evidence type="ECO:0000256" key="1">
    <source>
        <dbReference type="SAM" id="Phobius"/>
    </source>
</evidence>
<feature type="transmembrane region" description="Helical" evidence="1">
    <location>
        <begin position="433"/>
        <end position="457"/>
    </location>
</feature>
<dbReference type="PATRIC" id="fig|1073571.4.peg.868"/>
<proteinExistence type="predicted"/>
<dbReference type="KEGG" id="pri:PRIO_0833"/>
<sequence length="500" mass="54791">MKKKIQIWMVVLILIASSVVISDSSVLANSSSTTTTTPVDSAKIDDHVESMIEQLQIPGVALGIVKGDQIVYLKGYGTSGPDGDPITPQTPFILGSTTKSFTALAIMQLVEQGKIDLNAPMQQYLPNFKLADPKAAEAILVKDLLHQVSGFSTYEGRRVFNNKFDSIDELATHLGDVSLSNPVGSTYHYSNLNYDLLGAIIQAASGQSYAEYVQEHIFNPLDMKNSFTSVAEAQQNGLAKGYQSIFGYMLPKDFPNNPSILASGYLISSAEDMAHYLTAQLNNGSYQNVSIVSPASVSTMHQPYAEDPSTGHYYGMGWEINGNIIQHNGAIENFYSDMILDGDTAIVVLINAQDFLVRGMNFSKIASGVQQIMNGQEPTGVEITNVTRTYAIIDSICVIIAALVVWSIYNLFEWKKKFTPTPLRITVSLLSLLIFNLIIPVGVLISMGSMAPWYVFFTYLPGIGHFIFIICILLLGIGAIKTFLLIQSLVKHKMKQNNPR</sequence>
<dbReference type="SUPFAM" id="SSF56601">
    <property type="entry name" value="beta-lactamase/transpeptidase-like"/>
    <property type="match status" value="1"/>
</dbReference>
<dbReference type="AlphaFoldDB" id="A0A0E4CUN1"/>
<feature type="transmembrane region" description="Helical" evidence="1">
    <location>
        <begin position="463"/>
        <end position="486"/>
    </location>
</feature>
<keyword evidence="1" id="KW-1133">Transmembrane helix</keyword>
<dbReference type="RefSeq" id="WP_141639207.1">
    <property type="nucleotide sequence ID" value="NZ_AGBD01001502.1"/>
</dbReference>
<organism evidence="3 4">
    <name type="scientific">Paenibacillus riograndensis SBR5</name>
    <dbReference type="NCBI Taxonomy" id="1073571"/>
    <lineage>
        <taxon>Bacteria</taxon>
        <taxon>Bacillati</taxon>
        <taxon>Bacillota</taxon>
        <taxon>Bacilli</taxon>
        <taxon>Bacillales</taxon>
        <taxon>Paenibacillaceae</taxon>
        <taxon>Paenibacillus</taxon>
        <taxon>Paenibacillus sonchi group</taxon>
    </lineage>
</organism>
<keyword evidence="1" id="KW-0472">Membrane</keyword>
<dbReference type="InterPro" id="IPR050491">
    <property type="entry name" value="AmpC-like"/>
</dbReference>
<dbReference type="HOGENOM" id="CLU_020027_4_1_9"/>
<dbReference type="Gene3D" id="3.40.710.10">
    <property type="entry name" value="DD-peptidase/beta-lactamase superfamily"/>
    <property type="match status" value="1"/>
</dbReference>
<dbReference type="InterPro" id="IPR012338">
    <property type="entry name" value="Beta-lactam/transpept-like"/>
</dbReference>
<dbReference type="InterPro" id="IPR001466">
    <property type="entry name" value="Beta-lactam-related"/>
</dbReference>
<dbReference type="PANTHER" id="PTHR46825">
    <property type="entry name" value="D-ALANYL-D-ALANINE-CARBOXYPEPTIDASE/ENDOPEPTIDASE AMPH"/>
    <property type="match status" value="1"/>
</dbReference>
<dbReference type="Pfam" id="PF00144">
    <property type="entry name" value="Beta-lactamase"/>
    <property type="match status" value="1"/>
</dbReference>
<keyword evidence="1" id="KW-0812">Transmembrane</keyword>
<dbReference type="Proteomes" id="UP000033163">
    <property type="component" value="Chromosome I"/>
</dbReference>
<feature type="transmembrane region" description="Helical" evidence="1">
    <location>
        <begin position="390"/>
        <end position="412"/>
    </location>
</feature>
<evidence type="ECO:0000259" key="2">
    <source>
        <dbReference type="Pfam" id="PF00144"/>
    </source>
</evidence>